<feature type="transmembrane region" description="Helical" evidence="1">
    <location>
        <begin position="266"/>
        <end position="292"/>
    </location>
</feature>
<dbReference type="GO" id="GO:0005886">
    <property type="term" value="C:plasma membrane"/>
    <property type="evidence" value="ECO:0007669"/>
    <property type="project" value="TreeGrafter"/>
</dbReference>
<dbReference type="STRING" id="1736691.SAMN06295964_1096"/>
<evidence type="ECO:0000313" key="3">
    <source>
        <dbReference type="Proteomes" id="UP000191040"/>
    </source>
</evidence>
<organism evidence="2 3">
    <name type="scientific">Aeromicrobium choanae</name>
    <dbReference type="NCBI Taxonomy" id="1736691"/>
    <lineage>
        <taxon>Bacteria</taxon>
        <taxon>Bacillati</taxon>
        <taxon>Actinomycetota</taxon>
        <taxon>Actinomycetes</taxon>
        <taxon>Propionibacteriales</taxon>
        <taxon>Nocardioidaceae</taxon>
        <taxon>Aeromicrobium</taxon>
    </lineage>
</organism>
<sequence>MRIDPFVLMILGLAGLGIVLPAQGVVLDVVSVLVQVGIVALFFLYGARLSTAEVVHGLTAWRVHAVIVAVTFVVFPLMGLALSPLAPSVISQQLLAALVFVCLVPSTVQSSVAFTSIAGGDRAIAVVAASTSSLLGVFLTPLLVALVLGGDVTVDAESVLRIVGLLLVPFLAGQVARRWLRPWLMRHEMGLRRFDRSTVLLVVYAGFSRGTNADVWSVLDWGDGAVVGAVCVGLLAVSSVLCWVAGRRFGRGARIAIYFCGTNKSLAAGLPMASVLFSATTFPLMILPLMVYHQLQLIVGSLIATRLSGHGRSVNP</sequence>
<keyword evidence="3" id="KW-1185">Reference proteome</keyword>
<dbReference type="PIRSF" id="PIRSF026166">
    <property type="entry name" value="UCP026166"/>
    <property type="match status" value="1"/>
</dbReference>
<dbReference type="Proteomes" id="UP000191040">
    <property type="component" value="Chromosome I"/>
</dbReference>
<accession>A0A1T4YVY6</accession>
<gene>
    <name evidence="2" type="ORF">SAMN06295964_1096</name>
</gene>
<feature type="transmembrane region" description="Helical" evidence="1">
    <location>
        <begin position="61"/>
        <end position="82"/>
    </location>
</feature>
<keyword evidence="1" id="KW-0812">Transmembrane</keyword>
<feature type="transmembrane region" description="Helical" evidence="1">
    <location>
        <begin position="225"/>
        <end position="245"/>
    </location>
</feature>
<feature type="transmembrane region" description="Helical" evidence="1">
    <location>
        <begin position="159"/>
        <end position="176"/>
    </location>
</feature>
<dbReference type="AlphaFoldDB" id="A0A1T4YVY6"/>
<dbReference type="InterPro" id="IPR038770">
    <property type="entry name" value="Na+/solute_symporter_sf"/>
</dbReference>
<feature type="transmembrane region" description="Helical" evidence="1">
    <location>
        <begin position="94"/>
        <end position="117"/>
    </location>
</feature>
<reference evidence="3" key="1">
    <citation type="submission" date="2017-02" db="EMBL/GenBank/DDBJ databases">
        <authorList>
            <person name="Varghese N."/>
            <person name="Submissions S."/>
        </authorList>
    </citation>
    <scope>NUCLEOTIDE SEQUENCE [LARGE SCALE GENOMIC DNA]</scope>
    <source>
        <strain evidence="3">9H-4</strain>
    </source>
</reference>
<keyword evidence="1" id="KW-1133">Transmembrane helix</keyword>
<protein>
    <submittedName>
        <fullName evidence="2">Solute carrier family 10 (Sodium/bile acid cotransporter), member 7</fullName>
    </submittedName>
</protein>
<feature type="transmembrane region" description="Helical" evidence="1">
    <location>
        <begin position="31"/>
        <end position="49"/>
    </location>
</feature>
<evidence type="ECO:0000256" key="1">
    <source>
        <dbReference type="SAM" id="Phobius"/>
    </source>
</evidence>
<name>A0A1T4YVY6_9ACTN</name>
<dbReference type="PANTHER" id="PTHR18640">
    <property type="entry name" value="SOLUTE CARRIER FAMILY 10 MEMBER 7"/>
    <property type="match status" value="1"/>
</dbReference>
<feature type="transmembrane region" description="Helical" evidence="1">
    <location>
        <begin position="124"/>
        <end position="147"/>
    </location>
</feature>
<dbReference type="Pfam" id="PF13593">
    <property type="entry name" value="SBF_like"/>
    <property type="match status" value="1"/>
</dbReference>
<proteinExistence type="predicted"/>
<dbReference type="RefSeq" id="WP_231948978.1">
    <property type="nucleotide sequence ID" value="NZ_LT796768.1"/>
</dbReference>
<keyword evidence="1" id="KW-0472">Membrane</keyword>
<dbReference type="PANTHER" id="PTHR18640:SF5">
    <property type="entry name" value="SODIUM_BILE ACID COTRANSPORTER 7"/>
    <property type="match status" value="1"/>
</dbReference>
<feature type="transmembrane region" description="Helical" evidence="1">
    <location>
        <begin position="197"/>
        <end position="219"/>
    </location>
</feature>
<dbReference type="Gene3D" id="1.20.1530.20">
    <property type="match status" value="1"/>
</dbReference>
<dbReference type="InterPro" id="IPR016833">
    <property type="entry name" value="Put_Na-Bile_cotransptr"/>
</dbReference>
<evidence type="ECO:0000313" key="2">
    <source>
        <dbReference type="EMBL" id="SKB05803.1"/>
    </source>
</evidence>
<dbReference type="EMBL" id="LT796768">
    <property type="protein sequence ID" value="SKB05803.1"/>
    <property type="molecule type" value="Genomic_DNA"/>
</dbReference>